<accession>A0A9N7VTR5</accession>
<keyword evidence="2" id="KW-1185">Reference proteome</keyword>
<name>A0A9N7VTR5_PLEPL</name>
<evidence type="ECO:0000313" key="1">
    <source>
        <dbReference type="EMBL" id="CAB1457038.1"/>
    </source>
</evidence>
<sequence>MRSLKVAAHLPQEQQESAAETVDRCTSVNLITCTAERRTDYREAALLRAVSELWRELAESLVSIVCIPVVMSRLLKGSGQGLHLVGGETAQQGVWGCLSVVIKDYLDLCIACLVRPRPSHIERGADPLCGFVLDLFDFRPHSGVKMVVFESDHITRTIMQELGRGHSPCTHQELTDGCH</sequence>
<reference evidence="1" key="1">
    <citation type="submission" date="2020-03" db="EMBL/GenBank/DDBJ databases">
        <authorList>
            <person name="Weist P."/>
        </authorList>
    </citation>
    <scope>NUCLEOTIDE SEQUENCE</scope>
</reference>
<evidence type="ECO:0000313" key="2">
    <source>
        <dbReference type="Proteomes" id="UP001153269"/>
    </source>
</evidence>
<dbReference type="AlphaFoldDB" id="A0A9N7VTR5"/>
<dbReference type="EMBL" id="CADEAL010004323">
    <property type="protein sequence ID" value="CAB1457038.1"/>
    <property type="molecule type" value="Genomic_DNA"/>
</dbReference>
<protein>
    <submittedName>
        <fullName evidence="1">Uncharacterized protein</fullName>
    </submittedName>
</protein>
<gene>
    <name evidence="1" type="ORF">PLEPLA_LOCUS44842</name>
</gene>
<organism evidence="1 2">
    <name type="scientific">Pleuronectes platessa</name>
    <name type="common">European plaice</name>
    <dbReference type="NCBI Taxonomy" id="8262"/>
    <lineage>
        <taxon>Eukaryota</taxon>
        <taxon>Metazoa</taxon>
        <taxon>Chordata</taxon>
        <taxon>Craniata</taxon>
        <taxon>Vertebrata</taxon>
        <taxon>Euteleostomi</taxon>
        <taxon>Actinopterygii</taxon>
        <taxon>Neopterygii</taxon>
        <taxon>Teleostei</taxon>
        <taxon>Neoteleostei</taxon>
        <taxon>Acanthomorphata</taxon>
        <taxon>Carangaria</taxon>
        <taxon>Pleuronectiformes</taxon>
        <taxon>Pleuronectoidei</taxon>
        <taxon>Pleuronectidae</taxon>
        <taxon>Pleuronectes</taxon>
    </lineage>
</organism>
<comment type="caution">
    <text evidence="1">The sequence shown here is derived from an EMBL/GenBank/DDBJ whole genome shotgun (WGS) entry which is preliminary data.</text>
</comment>
<proteinExistence type="predicted"/>
<dbReference type="Proteomes" id="UP001153269">
    <property type="component" value="Unassembled WGS sequence"/>
</dbReference>